<dbReference type="AlphaFoldDB" id="A0A482Y8W1"/>
<sequence>MRHVISVARAKIISKLLVCDRHLIVRDDWERVIGTVTRQRAGSCRMVADVSAGSESIEGIWNQTKYGELNNFTTDKLKTLNSRVEWPIAAKQDQTEFLQDFVSVAGLERLWFH</sequence>
<protein>
    <submittedName>
        <fullName evidence="1">Uncharacterized protein</fullName>
    </submittedName>
</protein>
<proteinExistence type="predicted"/>
<name>A0A482Y8W1_9EURY</name>
<comment type="caution">
    <text evidence="1">The sequence shown here is derived from an EMBL/GenBank/DDBJ whole genome shotgun (WGS) entry which is preliminary data.</text>
</comment>
<accession>A0A482Y8W1</accession>
<gene>
    <name evidence="1" type="ORF">BDK88_3866</name>
</gene>
<evidence type="ECO:0000313" key="2">
    <source>
        <dbReference type="Proteomes" id="UP000291097"/>
    </source>
</evidence>
<organism evidence="1 2">
    <name type="scientific">Natrinema hispanicum</name>
    <dbReference type="NCBI Taxonomy" id="392421"/>
    <lineage>
        <taxon>Archaea</taxon>
        <taxon>Methanobacteriati</taxon>
        <taxon>Methanobacteriota</taxon>
        <taxon>Stenosarchaea group</taxon>
        <taxon>Halobacteria</taxon>
        <taxon>Halobacteriales</taxon>
        <taxon>Natrialbaceae</taxon>
        <taxon>Natrinema</taxon>
    </lineage>
</organism>
<dbReference type="EMBL" id="SHMP01000008">
    <property type="protein sequence ID" value="RZV06317.1"/>
    <property type="molecule type" value="Genomic_DNA"/>
</dbReference>
<dbReference type="Proteomes" id="UP000291097">
    <property type="component" value="Unassembled WGS sequence"/>
</dbReference>
<evidence type="ECO:0000313" key="1">
    <source>
        <dbReference type="EMBL" id="RZV06317.1"/>
    </source>
</evidence>
<reference evidence="1 2" key="1">
    <citation type="submission" date="2019-02" db="EMBL/GenBank/DDBJ databases">
        <title>Genomic Encyclopedia of Archaeal and Bacterial Type Strains, Phase II (KMG-II): from individual species to whole genera.</title>
        <authorList>
            <person name="Goeker M."/>
        </authorList>
    </citation>
    <scope>NUCLEOTIDE SEQUENCE [LARGE SCALE GENOMIC DNA]</scope>
    <source>
        <strain evidence="1 2">DSM 18328</strain>
    </source>
</reference>